<evidence type="ECO:0000313" key="3">
    <source>
        <dbReference type="EMBL" id="EJX02067.1"/>
    </source>
</evidence>
<evidence type="ECO:0000259" key="2">
    <source>
        <dbReference type="Pfam" id="PF22013"/>
    </source>
</evidence>
<sequence length="389" mass="43789">MKQYRDIPVEILALQLAGKKDLDVPYILRQVEGWQRLRHKVPAWAAIDELEYPPRLSLEQCSGEAAARYKARIVKDVLERNPELPRSMADLTGGLGVDFSFLAPLFEEATYVERQEVLCELARHNFPLLGLPQARIVCADGLDYLQSMEEVGLLFLDPARRDGAGRKTVRMADCEPDVCALREALFAKARFVLIKLSPMLDLTDAIRSLEQVVEAHIYSTGNECKDLLLLLDREAPTGSQPRLVAQEGEQTFSFSAEEEANTTPTYVAHPEEFLYEPGPAILKAGAFRCVATRYGLHKMHPHAHLYTSANWVPEFPGRSFRVVDTFTFNKAELRRLRNNLTQVNLTIRNFPATVDALRKKLKLREGGNQYLFATTGASGEHLLILGEKV</sequence>
<organism evidence="3">
    <name type="scientific">gut metagenome</name>
    <dbReference type="NCBI Taxonomy" id="749906"/>
    <lineage>
        <taxon>unclassified sequences</taxon>
        <taxon>metagenomes</taxon>
        <taxon>organismal metagenomes</taxon>
    </lineage>
</organism>
<dbReference type="AlphaFoldDB" id="J9G4E9"/>
<dbReference type="Gene3D" id="1.10.10.1110">
    <property type="entry name" value="Methyltransferase PG1098, N-terminal domain"/>
    <property type="match status" value="1"/>
</dbReference>
<gene>
    <name evidence="3" type="ORF">EVA_09828</name>
</gene>
<dbReference type="InterPro" id="IPR041497">
    <property type="entry name" value="Thump-like"/>
</dbReference>
<dbReference type="EMBL" id="AMCI01002698">
    <property type="protein sequence ID" value="EJX02067.1"/>
    <property type="molecule type" value="Genomic_DNA"/>
</dbReference>
<reference evidence="3" key="1">
    <citation type="journal article" date="2012" name="PLoS ONE">
        <title>Gene sets for utilization of primary and secondary nutrition supplies in the distal gut of endangered iberian lynx.</title>
        <authorList>
            <person name="Alcaide M."/>
            <person name="Messina E."/>
            <person name="Richter M."/>
            <person name="Bargiela R."/>
            <person name="Peplies J."/>
            <person name="Huws S.A."/>
            <person name="Newbold C.J."/>
            <person name="Golyshin P.N."/>
            <person name="Simon M.A."/>
            <person name="Lopez G."/>
            <person name="Yakimov M.M."/>
            <person name="Ferrer M."/>
        </authorList>
    </citation>
    <scope>NUCLEOTIDE SEQUENCE</scope>
</reference>
<accession>J9G4E9</accession>
<dbReference type="Pfam" id="PF22013">
    <property type="entry name" value="PG_1098_Fer"/>
    <property type="match status" value="1"/>
</dbReference>
<dbReference type="Gene3D" id="3.40.50.150">
    <property type="entry name" value="Vaccinia Virus protein VP39"/>
    <property type="match status" value="1"/>
</dbReference>
<dbReference type="InterPro" id="IPR054168">
    <property type="entry name" value="PG_1098_Fer"/>
</dbReference>
<feature type="domain" description="THUMP-like" evidence="1">
    <location>
        <begin position="317"/>
        <end position="388"/>
    </location>
</feature>
<proteinExistence type="predicted"/>
<evidence type="ECO:0000259" key="1">
    <source>
        <dbReference type="Pfam" id="PF18096"/>
    </source>
</evidence>
<feature type="domain" description="PG-1098 ferredoxin-like" evidence="2">
    <location>
        <begin position="273"/>
        <end position="316"/>
    </location>
</feature>
<name>J9G4E9_9ZZZZ</name>
<dbReference type="SUPFAM" id="SSF53335">
    <property type="entry name" value="S-adenosyl-L-methionine-dependent methyltransferases"/>
    <property type="match status" value="1"/>
</dbReference>
<protein>
    <submittedName>
        <fullName evidence="3">Uncharacterized protein</fullName>
    </submittedName>
</protein>
<comment type="caution">
    <text evidence="3">The sequence shown here is derived from an EMBL/GenBank/DDBJ whole genome shotgun (WGS) entry which is preliminary data.</text>
</comment>
<dbReference type="Pfam" id="PF18096">
    <property type="entry name" value="Thump_like"/>
    <property type="match status" value="1"/>
</dbReference>
<dbReference type="InterPro" id="IPR029063">
    <property type="entry name" value="SAM-dependent_MTases_sf"/>
</dbReference>